<organism evidence="1 2">
    <name type="scientific">candidate division MSBL1 archaeon SCGC-AAA259M10</name>
    <dbReference type="NCBI Taxonomy" id="1698270"/>
    <lineage>
        <taxon>Archaea</taxon>
        <taxon>Methanobacteriati</taxon>
        <taxon>Methanobacteriota</taxon>
        <taxon>candidate division MSBL1</taxon>
    </lineage>
</organism>
<reference evidence="1 2" key="1">
    <citation type="journal article" date="2016" name="Sci. Rep.">
        <title>Metabolic traits of an uncultured archaeal lineage -MSBL1- from brine pools of the Red Sea.</title>
        <authorList>
            <person name="Mwirichia R."/>
            <person name="Alam I."/>
            <person name="Rashid M."/>
            <person name="Vinu M."/>
            <person name="Ba-Alawi W."/>
            <person name="Anthony Kamau A."/>
            <person name="Kamanda Ngugi D."/>
            <person name="Goker M."/>
            <person name="Klenk H.P."/>
            <person name="Bajic V."/>
            <person name="Stingl U."/>
        </authorList>
    </citation>
    <scope>NUCLEOTIDE SEQUENCE [LARGE SCALE GENOMIC DNA]</scope>
    <source>
        <strain evidence="1">SCGC-AAA259M10</strain>
    </source>
</reference>
<dbReference type="AlphaFoldDB" id="A0A133V1V0"/>
<sequence length="203" mass="24266">MKEEHRKQVRKATLKSKEILEKDIGNQLKKLGIYPDRRTSPEKLNLPVEKIQKRERILEVLDKLKQRELGDKTPQQFYTGEVAYTYFNRIIAIYLMEKRELLSNVLEPDPEFGNKPEQLWHFEKITNIHQRDTLYQTYFNSVFNEINEEIKKVFDTEDENSVLFPSANAIDEILGQLIEKIPDEAWKEEERRKKKEERNALCI</sequence>
<evidence type="ECO:0000313" key="2">
    <source>
        <dbReference type="Proteomes" id="UP000070341"/>
    </source>
</evidence>
<name>A0A133V1V0_9EURY</name>
<protein>
    <submittedName>
        <fullName evidence="1">Uncharacterized protein</fullName>
    </submittedName>
</protein>
<keyword evidence="2" id="KW-1185">Reference proteome</keyword>
<comment type="caution">
    <text evidence="1">The sequence shown here is derived from an EMBL/GenBank/DDBJ whole genome shotgun (WGS) entry which is preliminary data.</text>
</comment>
<gene>
    <name evidence="1" type="ORF">AKJ40_01360</name>
</gene>
<dbReference type="Proteomes" id="UP000070341">
    <property type="component" value="Unassembled WGS sequence"/>
</dbReference>
<proteinExistence type="predicted"/>
<accession>A0A133V1V0</accession>
<evidence type="ECO:0000313" key="1">
    <source>
        <dbReference type="EMBL" id="KXB00423.1"/>
    </source>
</evidence>
<dbReference type="EMBL" id="LHXU01000011">
    <property type="protein sequence ID" value="KXB00423.1"/>
    <property type="molecule type" value="Genomic_DNA"/>
</dbReference>